<protein>
    <submittedName>
        <fullName evidence="1">Uncharacterized protein</fullName>
    </submittedName>
</protein>
<dbReference type="EMBL" id="JAVMIP010000001">
    <property type="protein sequence ID" value="MDS3859452.1"/>
    <property type="molecule type" value="Genomic_DNA"/>
</dbReference>
<dbReference type="AlphaFoldDB" id="A0AAE4JY80"/>
<organism evidence="1 2">
    <name type="scientific">Pseudocalidococcus azoricus BACA0444</name>
    <dbReference type="NCBI Taxonomy" id="2918990"/>
    <lineage>
        <taxon>Bacteria</taxon>
        <taxon>Bacillati</taxon>
        <taxon>Cyanobacteriota</taxon>
        <taxon>Cyanophyceae</taxon>
        <taxon>Acaryochloridales</taxon>
        <taxon>Thermosynechococcaceae</taxon>
        <taxon>Pseudocalidococcus</taxon>
        <taxon>Pseudocalidococcus azoricus</taxon>
    </lineage>
</organism>
<keyword evidence="2" id="KW-1185">Reference proteome</keyword>
<evidence type="ECO:0000313" key="1">
    <source>
        <dbReference type="EMBL" id="MDS3859452.1"/>
    </source>
</evidence>
<gene>
    <name evidence="1" type="ORF">RIF25_01395</name>
</gene>
<proteinExistence type="predicted"/>
<evidence type="ECO:0000313" key="2">
    <source>
        <dbReference type="Proteomes" id="UP001268256"/>
    </source>
</evidence>
<comment type="caution">
    <text evidence="1">The sequence shown here is derived from an EMBL/GenBank/DDBJ whole genome shotgun (WGS) entry which is preliminary data.</text>
</comment>
<name>A0AAE4JY80_9CYAN</name>
<sequence>MLSLTPNFSQSHLVRCILATRLVTPAQEYQLNQALWNSELTPADRQILAKLLQGLVNGQIIVLRELGHRQTLAETSFLTTPRDPSHEPAIALT</sequence>
<dbReference type="RefSeq" id="WP_322876780.1">
    <property type="nucleotide sequence ID" value="NZ_JAVMIP010000001.1"/>
</dbReference>
<reference evidence="2" key="1">
    <citation type="submission" date="2023-07" db="EMBL/GenBank/DDBJ databases">
        <authorList>
            <person name="Luz R."/>
            <person name="Cordeiro R."/>
            <person name="Fonseca A."/>
            <person name="Goncalves V."/>
        </authorList>
    </citation>
    <scope>NUCLEOTIDE SEQUENCE [LARGE SCALE GENOMIC DNA]</scope>
    <source>
        <strain evidence="2">BACA0444</strain>
    </source>
</reference>
<accession>A0AAE4JY80</accession>
<dbReference type="Proteomes" id="UP001268256">
    <property type="component" value="Unassembled WGS sequence"/>
</dbReference>